<dbReference type="Proteomes" id="UP000574390">
    <property type="component" value="Unassembled WGS sequence"/>
</dbReference>
<sequence>MDVSGAWLAGCKLMSRHWKVDSTRSPMERARIFRWMLAVYLPCRVLLPFYDVVLIVMPLCYLESPLGTWSLPPAWTRPYIGSLAMLLAFYFYFCWILIKKSFPSVFHEPASSVKLVTYSLIVKD</sequence>
<dbReference type="AlphaFoldDB" id="A0A7J6S9X8"/>
<gene>
    <name evidence="3" type="ORF">FOZ62_022731</name>
    <name evidence="2" type="ORF">FOZ63_029733</name>
</gene>
<evidence type="ECO:0000313" key="4">
    <source>
        <dbReference type="Proteomes" id="UP000553632"/>
    </source>
</evidence>
<reference evidence="4 5" key="1">
    <citation type="submission" date="2020-04" db="EMBL/GenBank/DDBJ databases">
        <title>Perkinsus olseni comparative genomics.</title>
        <authorList>
            <person name="Bogema D.R."/>
        </authorList>
    </citation>
    <scope>NUCLEOTIDE SEQUENCE [LARGE SCALE GENOMIC DNA]</scope>
    <source>
        <strain evidence="3">ATCC PRA-205</strain>
        <strain evidence="2 4">ATCC PRA-207</strain>
    </source>
</reference>
<dbReference type="EMBL" id="JABANM010005045">
    <property type="protein sequence ID" value="KAF4748278.1"/>
    <property type="molecule type" value="Genomic_DNA"/>
</dbReference>
<keyword evidence="1" id="KW-0472">Membrane</keyword>
<dbReference type="EMBL" id="JABANO010019757">
    <property type="protein sequence ID" value="KAF4729667.1"/>
    <property type="molecule type" value="Genomic_DNA"/>
</dbReference>
<organism evidence="2 4">
    <name type="scientific">Perkinsus olseni</name>
    <name type="common">Perkinsus atlanticus</name>
    <dbReference type="NCBI Taxonomy" id="32597"/>
    <lineage>
        <taxon>Eukaryota</taxon>
        <taxon>Sar</taxon>
        <taxon>Alveolata</taxon>
        <taxon>Perkinsozoa</taxon>
        <taxon>Perkinsea</taxon>
        <taxon>Perkinsida</taxon>
        <taxon>Perkinsidae</taxon>
        <taxon>Perkinsus</taxon>
    </lineage>
</organism>
<feature type="transmembrane region" description="Helical" evidence="1">
    <location>
        <begin position="79"/>
        <end position="98"/>
    </location>
</feature>
<comment type="caution">
    <text evidence="2">The sequence shown here is derived from an EMBL/GenBank/DDBJ whole genome shotgun (WGS) entry which is preliminary data.</text>
</comment>
<keyword evidence="1" id="KW-1133">Transmembrane helix</keyword>
<evidence type="ECO:0000313" key="5">
    <source>
        <dbReference type="Proteomes" id="UP000574390"/>
    </source>
</evidence>
<evidence type="ECO:0000313" key="2">
    <source>
        <dbReference type="EMBL" id="KAF4729667.1"/>
    </source>
</evidence>
<evidence type="ECO:0000256" key="1">
    <source>
        <dbReference type="SAM" id="Phobius"/>
    </source>
</evidence>
<accession>A0A7J6S9X8</accession>
<proteinExistence type="predicted"/>
<feature type="transmembrane region" description="Helical" evidence="1">
    <location>
        <begin position="37"/>
        <end position="59"/>
    </location>
</feature>
<evidence type="ECO:0000313" key="3">
    <source>
        <dbReference type="EMBL" id="KAF4748278.1"/>
    </source>
</evidence>
<name>A0A7J6S9X8_PEROL</name>
<protein>
    <submittedName>
        <fullName evidence="2">Uncharacterized protein</fullName>
    </submittedName>
</protein>
<dbReference type="Proteomes" id="UP000553632">
    <property type="component" value="Unassembled WGS sequence"/>
</dbReference>
<keyword evidence="4" id="KW-1185">Reference proteome</keyword>
<keyword evidence="1" id="KW-0812">Transmembrane</keyword>